<gene>
    <name evidence="2" type="ORF">PPTG_19347</name>
</gene>
<evidence type="ECO:0000256" key="1">
    <source>
        <dbReference type="SAM" id="MobiDB-lite"/>
    </source>
</evidence>
<reference evidence="2 3" key="2">
    <citation type="submission" date="2013-11" db="EMBL/GenBank/DDBJ databases">
        <title>The Genome Sequence of Phytophthora parasitica INRA-310.</title>
        <authorList>
            <consortium name="The Broad Institute Genomics Platform"/>
            <person name="Russ C."/>
            <person name="Tyler B."/>
            <person name="Panabieres F."/>
            <person name="Shan W."/>
            <person name="Tripathy S."/>
            <person name="Grunwald N."/>
            <person name="Machado M."/>
            <person name="Johnson C.S."/>
            <person name="Arredondo F."/>
            <person name="Hong C."/>
            <person name="Coffey M."/>
            <person name="Young S.K."/>
            <person name="Zeng Q."/>
            <person name="Gargeya S."/>
            <person name="Fitzgerald M."/>
            <person name="Abouelleil A."/>
            <person name="Alvarado L."/>
            <person name="Chapman S.B."/>
            <person name="Gainer-Dewar J."/>
            <person name="Goldberg J."/>
            <person name="Griggs A."/>
            <person name="Gujja S."/>
            <person name="Hansen M."/>
            <person name="Howarth C."/>
            <person name="Imamovic A."/>
            <person name="Ireland A."/>
            <person name="Larimer J."/>
            <person name="McCowan C."/>
            <person name="Murphy C."/>
            <person name="Pearson M."/>
            <person name="Poon T.W."/>
            <person name="Priest M."/>
            <person name="Roberts A."/>
            <person name="Saif S."/>
            <person name="Shea T."/>
            <person name="Sykes S."/>
            <person name="Wortman J."/>
            <person name="Nusbaum C."/>
            <person name="Birren B."/>
        </authorList>
    </citation>
    <scope>NUCLEOTIDE SEQUENCE [LARGE SCALE GENOMIC DNA]</scope>
    <source>
        <strain evidence="2 3">INRA-310</strain>
    </source>
</reference>
<dbReference type="VEuPathDB" id="FungiDB:PPTG_19347"/>
<dbReference type="GeneID" id="20188124"/>
<name>W2PEL0_PHYN3</name>
<dbReference type="EMBL" id="KI669675">
    <property type="protein sequence ID" value="ETM98648.1"/>
    <property type="molecule type" value="Genomic_DNA"/>
</dbReference>
<feature type="compositionally biased region" description="Polar residues" evidence="1">
    <location>
        <begin position="40"/>
        <end position="50"/>
    </location>
</feature>
<dbReference type="AlphaFoldDB" id="W2PEL0"/>
<protein>
    <submittedName>
        <fullName evidence="2">Uncharacterized protein</fullName>
    </submittedName>
</protein>
<proteinExistence type="predicted"/>
<evidence type="ECO:0000313" key="3">
    <source>
        <dbReference type="Proteomes" id="UP000018817"/>
    </source>
</evidence>
<evidence type="ECO:0000313" key="2">
    <source>
        <dbReference type="EMBL" id="ETM98648.1"/>
    </source>
</evidence>
<feature type="region of interest" description="Disordered" evidence="1">
    <location>
        <begin position="1"/>
        <end position="108"/>
    </location>
</feature>
<feature type="compositionally biased region" description="Polar residues" evidence="1">
    <location>
        <begin position="68"/>
        <end position="79"/>
    </location>
</feature>
<dbReference type="STRING" id="761204.W2PEL0"/>
<accession>W2PEL0</accession>
<organism evidence="2 3">
    <name type="scientific">Phytophthora nicotianae (strain INRA-310)</name>
    <name type="common">Phytophthora parasitica</name>
    <dbReference type="NCBI Taxonomy" id="761204"/>
    <lineage>
        <taxon>Eukaryota</taxon>
        <taxon>Sar</taxon>
        <taxon>Stramenopiles</taxon>
        <taxon>Oomycota</taxon>
        <taxon>Peronosporomycetes</taxon>
        <taxon>Peronosporales</taxon>
        <taxon>Peronosporaceae</taxon>
        <taxon>Phytophthora</taxon>
    </lineage>
</organism>
<dbReference type="Proteomes" id="UP000018817">
    <property type="component" value="Unassembled WGS sequence"/>
</dbReference>
<dbReference type="RefSeq" id="XP_008916053.1">
    <property type="nucleotide sequence ID" value="XM_008917805.1"/>
</dbReference>
<sequence>MHQQPPSSQTSQHSQYSQHSQETPTARPALQKPAPLGLSGDTSSSSQPKTLASDLAAEVAASLPPTDAATSRGGSTQHGFGNAAPSADSVFSSDIDRSASSHFGGGAQASADAVFGGYSRSDNNVACPFGQQSSAPSASYGGTQSYSQYACNPKWAEIATTEINCIK</sequence>
<reference evidence="3" key="1">
    <citation type="submission" date="2011-12" db="EMBL/GenBank/DDBJ databases">
        <authorList>
            <consortium name="The Broad Institute Genome Sequencing Platform"/>
            <person name="Russ C."/>
            <person name="Tyler B."/>
            <person name="Panabieres F."/>
            <person name="Shan W."/>
            <person name="Tripathy S."/>
            <person name="Grunwald N."/>
            <person name="Machado M."/>
            <person name="Young S.K."/>
            <person name="Zeng Q."/>
            <person name="Gargeya S."/>
            <person name="Fitzgerald M."/>
            <person name="Haas B."/>
            <person name="Abouelleil A."/>
            <person name="Alvarado L."/>
            <person name="Arachchi H.M."/>
            <person name="Berlin A."/>
            <person name="Chapman S.B."/>
            <person name="Gearin G."/>
            <person name="Goldberg J."/>
            <person name="Griggs A."/>
            <person name="Gujja S."/>
            <person name="Hansen M."/>
            <person name="Heiman D."/>
            <person name="Howarth C."/>
            <person name="Larimer J."/>
            <person name="Lui A."/>
            <person name="MacDonald P.J.P."/>
            <person name="McCowen C."/>
            <person name="Montmayeur A."/>
            <person name="Murphy C."/>
            <person name="Neiman D."/>
            <person name="Pearson M."/>
            <person name="Priest M."/>
            <person name="Roberts A."/>
            <person name="Saif S."/>
            <person name="Shea T."/>
            <person name="Sisk P."/>
            <person name="Stolte C."/>
            <person name="Sykes S."/>
            <person name="Wortman J."/>
            <person name="Nusbaum C."/>
            <person name="Birren B."/>
        </authorList>
    </citation>
    <scope>NUCLEOTIDE SEQUENCE [LARGE SCALE GENOMIC DNA]</scope>
    <source>
        <strain evidence="3">INRA-310</strain>
    </source>
</reference>
<feature type="compositionally biased region" description="Low complexity" evidence="1">
    <location>
        <begin position="1"/>
        <end position="21"/>
    </location>
</feature>